<dbReference type="EMBL" id="CP001157">
    <property type="protein sequence ID" value="ACO78339.1"/>
    <property type="molecule type" value="Genomic_DNA"/>
</dbReference>
<dbReference type="InterPro" id="IPR003767">
    <property type="entry name" value="Malate/L-lactate_DH-like"/>
</dbReference>
<evidence type="ECO:0000313" key="4">
    <source>
        <dbReference type="Proteomes" id="UP000002424"/>
    </source>
</evidence>
<organism evidence="3 4">
    <name type="scientific">Azotobacter vinelandii (strain DJ / ATCC BAA-1303)</name>
    <dbReference type="NCBI Taxonomy" id="322710"/>
    <lineage>
        <taxon>Bacteria</taxon>
        <taxon>Pseudomonadati</taxon>
        <taxon>Pseudomonadota</taxon>
        <taxon>Gammaproteobacteria</taxon>
        <taxon>Pseudomonadales</taxon>
        <taxon>Pseudomonadaceae</taxon>
        <taxon>Azotobacter</taxon>
    </lineage>
</organism>
<evidence type="ECO:0000256" key="2">
    <source>
        <dbReference type="ARBA" id="ARBA00023002"/>
    </source>
</evidence>
<dbReference type="EnsemblBacteria" id="ACO78339">
    <property type="protein sequence ID" value="ACO78339"/>
    <property type="gene ID" value="Avin_21420"/>
</dbReference>
<dbReference type="PANTHER" id="PTHR11091">
    <property type="entry name" value="OXIDOREDUCTASE-RELATED"/>
    <property type="match status" value="1"/>
</dbReference>
<dbReference type="InterPro" id="IPR043144">
    <property type="entry name" value="Mal/L-sulf/L-lact_DH-like_ah"/>
</dbReference>
<dbReference type="GeneID" id="88185355"/>
<keyword evidence="4" id="KW-1185">Reference proteome</keyword>
<evidence type="ECO:0000313" key="3">
    <source>
        <dbReference type="EMBL" id="ACO78339.1"/>
    </source>
</evidence>
<dbReference type="Gene3D" id="3.30.1370.60">
    <property type="entry name" value="Hypothetical oxidoreductase yiak, domain 2"/>
    <property type="match status" value="1"/>
</dbReference>
<dbReference type="Proteomes" id="UP000002424">
    <property type="component" value="Chromosome"/>
</dbReference>
<sequence length="372" mass="39111">MSGQAMAKVGADALRELTAAVLAAWGMPAVAAEETAALIVETDLAGIDSHGVSMLPFYETLREAGGWVPDAEPRVVRESPCTALLDGGHGLGHRTAMQAMRLAADKAQGVGLGAVAVRNSNHFGAAGLYARAAAERGLIGLVASTTRSPMLVPTRARVPVLGTNPIAFAAPARRNRPFVLDMATTTVAANKVKVYDLQGKDIPPGWVVDEAGRPVTAGERAMEYLFRRPEGGLTALGGVAELGSHKGYGLGMLAQILAGPLCGAAFGARREADEKPNIGHFFLALDPRAFRDADEFEDELDAIVDALHATPAADPALPVLVAGDPEAQTRETRLREGIPLPDRLQAQLREICRRSGVAYRLEGVAPSPEVAR</sequence>
<evidence type="ECO:0000256" key="1">
    <source>
        <dbReference type="ARBA" id="ARBA00006056"/>
    </source>
</evidence>
<dbReference type="InterPro" id="IPR043143">
    <property type="entry name" value="Mal/L-sulf/L-lact_DH-like_NADP"/>
</dbReference>
<dbReference type="SUPFAM" id="SSF89733">
    <property type="entry name" value="L-sulfolactate dehydrogenase-like"/>
    <property type="match status" value="1"/>
</dbReference>
<proteinExistence type="inferred from homology"/>
<dbReference type="InterPro" id="IPR036111">
    <property type="entry name" value="Mal/L-sulfo/L-lacto_DH-like_sf"/>
</dbReference>
<accession>C1DFD6</accession>
<dbReference type="STRING" id="322710.Avin_21420"/>
<name>C1DFD6_AZOVD</name>
<dbReference type="HOGENOM" id="CLU_040452_2_0_6"/>
<dbReference type="GO" id="GO:0016491">
    <property type="term" value="F:oxidoreductase activity"/>
    <property type="evidence" value="ECO:0007669"/>
    <property type="project" value="UniProtKB-KW"/>
</dbReference>
<keyword evidence="2" id="KW-0560">Oxidoreductase</keyword>
<dbReference type="KEGG" id="avn:Avin_21420"/>
<dbReference type="Gene3D" id="1.10.1530.10">
    <property type="match status" value="1"/>
</dbReference>
<dbReference type="Pfam" id="PF02615">
    <property type="entry name" value="Ldh_2"/>
    <property type="match status" value="1"/>
</dbReference>
<dbReference type="RefSeq" id="WP_012700742.1">
    <property type="nucleotide sequence ID" value="NC_012560.1"/>
</dbReference>
<protein>
    <submittedName>
        <fullName evidence="3">Malate/L-lactate dehydrogenase</fullName>
    </submittedName>
</protein>
<gene>
    <name evidence="3" type="primary">vbiC</name>
    <name evidence="3" type="ordered locus">Avin_21420</name>
</gene>
<dbReference type="eggNOG" id="COG2055">
    <property type="taxonomic scope" value="Bacteria"/>
</dbReference>
<comment type="similarity">
    <text evidence="1">Belongs to the LDH2/MDH2 oxidoreductase family.</text>
</comment>
<dbReference type="OrthoDB" id="9769447at2"/>
<dbReference type="PANTHER" id="PTHR11091:SF0">
    <property type="entry name" value="MALATE DEHYDROGENASE"/>
    <property type="match status" value="1"/>
</dbReference>
<dbReference type="AlphaFoldDB" id="C1DFD6"/>
<reference evidence="3 4" key="1">
    <citation type="journal article" date="2009" name="J. Bacteriol.">
        <title>Genome sequence of Azotobacter vinelandii, an obligate aerobe specialized to support diverse anaerobic metabolic processes.</title>
        <authorList>
            <person name="Setubal J.C."/>
            <person name="dos Santos P."/>
            <person name="Goldman B.S."/>
            <person name="Ertesvag H."/>
            <person name="Espin G."/>
            <person name="Rubio L.M."/>
            <person name="Valla S."/>
            <person name="Almeida N.F."/>
            <person name="Balasubramanian D."/>
            <person name="Cromes L."/>
            <person name="Curatti L."/>
            <person name="Du Z."/>
            <person name="Godsy E."/>
            <person name="Goodner B."/>
            <person name="Hellner-Burris K."/>
            <person name="Hernandez J.A."/>
            <person name="Houmiel K."/>
            <person name="Imperial J."/>
            <person name="Kennedy C."/>
            <person name="Larson T.J."/>
            <person name="Latreille P."/>
            <person name="Ligon L.S."/>
            <person name="Lu J."/>
            <person name="Maerk M."/>
            <person name="Miller N.M."/>
            <person name="Norton S."/>
            <person name="O'Carroll I.P."/>
            <person name="Paulsen I."/>
            <person name="Raulfs E.C."/>
            <person name="Roemer R."/>
            <person name="Rosser J."/>
            <person name="Segura D."/>
            <person name="Slater S."/>
            <person name="Stricklin S.L."/>
            <person name="Studholme D.J."/>
            <person name="Sun J."/>
            <person name="Viana C.J."/>
            <person name="Wallin E."/>
            <person name="Wang B."/>
            <person name="Wheeler C."/>
            <person name="Zhu H."/>
            <person name="Dean D.R."/>
            <person name="Dixon R."/>
            <person name="Wood D."/>
        </authorList>
    </citation>
    <scope>NUCLEOTIDE SEQUENCE [LARGE SCALE GENOMIC DNA]</scope>
    <source>
        <strain evidence="4">DJ / ATCC BAA-1303</strain>
    </source>
</reference>